<dbReference type="OrthoDB" id="5441488at2"/>
<protein>
    <submittedName>
        <fullName evidence="8">Methyl-accepting chemotaxis protein</fullName>
    </submittedName>
</protein>
<comment type="subcellular location">
    <subcellularLocation>
        <location evidence="1">Membrane</location>
    </subcellularLocation>
</comment>
<dbReference type="EMBL" id="WNKY01000001">
    <property type="protein sequence ID" value="MTV35971.1"/>
    <property type="molecule type" value="Genomic_DNA"/>
</dbReference>
<feature type="transmembrane region" description="Helical" evidence="6">
    <location>
        <begin position="6"/>
        <end position="27"/>
    </location>
</feature>
<dbReference type="PROSITE" id="PS50111">
    <property type="entry name" value="CHEMOTAXIS_TRANSDUC_2"/>
    <property type="match status" value="1"/>
</dbReference>
<dbReference type="InterPro" id="IPR004089">
    <property type="entry name" value="MCPsignal_dom"/>
</dbReference>
<dbReference type="GO" id="GO:0004888">
    <property type="term" value="F:transmembrane signaling receptor activity"/>
    <property type="evidence" value="ECO:0007669"/>
    <property type="project" value="InterPro"/>
</dbReference>
<dbReference type="Proteomes" id="UP000475582">
    <property type="component" value="Unassembled WGS sequence"/>
</dbReference>
<dbReference type="FunFam" id="1.10.287.950:FF:000001">
    <property type="entry name" value="Methyl-accepting chemotaxis sensory transducer"/>
    <property type="match status" value="1"/>
</dbReference>
<evidence type="ECO:0000256" key="1">
    <source>
        <dbReference type="ARBA" id="ARBA00004370"/>
    </source>
</evidence>
<keyword evidence="6" id="KW-1133">Transmembrane helix</keyword>
<evidence type="ECO:0000256" key="3">
    <source>
        <dbReference type="ARBA" id="ARBA00029447"/>
    </source>
</evidence>
<dbReference type="PRINTS" id="PR00260">
    <property type="entry name" value="CHEMTRNSDUCR"/>
</dbReference>
<keyword evidence="4" id="KW-0807">Transducer</keyword>
<dbReference type="Pfam" id="PF00015">
    <property type="entry name" value="MCPsignal"/>
    <property type="match status" value="1"/>
</dbReference>
<dbReference type="Gene3D" id="1.10.287.950">
    <property type="entry name" value="Methyl-accepting chemotaxis protein"/>
    <property type="match status" value="1"/>
</dbReference>
<evidence type="ECO:0000259" key="7">
    <source>
        <dbReference type="PROSITE" id="PS50111"/>
    </source>
</evidence>
<keyword evidence="6" id="KW-0472">Membrane</keyword>
<feature type="coiled-coil region" evidence="5">
    <location>
        <begin position="467"/>
        <end position="494"/>
    </location>
</feature>
<organism evidence="8 9">
    <name type="scientific">Duganella radicis</name>
    <dbReference type="NCBI Taxonomy" id="551988"/>
    <lineage>
        <taxon>Bacteria</taxon>
        <taxon>Pseudomonadati</taxon>
        <taxon>Pseudomonadota</taxon>
        <taxon>Betaproteobacteria</taxon>
        <taxon>Burkholderiales</taxon>
        <taxon>Oxalobacteraceae</taxon>
        <taxon>Telluria group</taxon>
        <taxon>Duganella</taxon>
    </lineage>
</organism>
<dbReference type="GO" id="GO:0005886">
    <property type="term" value="C:plasma membrane"/>
    <property type="evidence" value="ECO:0007669"/>
    <property type="project" value="TreeGrafter"/>
</dbReference>
<dbReference type="SMART" id="SM00283">
    <property type="entry name" value="MA"/>
    <property type="match status" value="1"/>
</dbReference>
<dbReference type="RefSeq" id="WP_155461337.1">
    <property type="nucleotide sequence ID" value="NZ_WNKY01000001.1"/>
</dbReference>
<comment type="caution">
    <text evidence="8">The sequence shown here is derived from an EMBL/GenBank/DDBJ whole genome shotgun (WGS) entry which is preliminary data.</text>
</comment>
<evidence type="ECO:0000313" key="8">
    <source>
        <dbReference type="EMBL" id="MTV35971.1"/>
    </source>
</evidence>
<reference evidence="8 9" key="1">
    <citation type="submission" date="2019-11" db="EMBL/GenBank/DDBJ databases">
        <title>Type strains purchased from KCTC, JCM and DSMZ.</title>
        <authorList>
            <person name="Lu H."/>
        </authorList>
    </citation>
    <scope>NUCLEOTIDE SEQUENCE [LARGE SCALE GENOMIC DNA]</scope>
    <source>
        <strain evidence="8 9">KCTC 22382</strain>
    </source>
</reference>
<dbReference type="InterPro" id="IPR047347">
    <property type="entry name" value="YvaQ-like_sensor"/>
</dbReference>
<dbReference type="PANTHER" id="PTHR43531">
    <property type="entry name" value="PROTEIN ICFG"/>
    <property type="match status" value="1"/>
</dbReference>
<evidence type="ECO:0000256" key="5">
    <source>
        <dbReference type="SAM" id="Coils"/>
    </source>
</evidence>
<dbReference type="GO" id="GO:0006935">
    <property type="term" value="P:chemotaxis"/>
    <property type="evidence" value="ECO:0007669"/>
    <property type="project" value="InterPro"/>
</dbReference>
<sequence length="536" mass="56685">MGIGKRMTLGFGVVVVLLAVVAVLSVLRLKESARMSDEIVNDRHVKAMLALQVKSDVNEMARNLRNASLARVPEDRKKFLDKLRAANESTSRHLAELDKMINTARARQIYTQITAARNANTDVSERIVKLIEGGTPEQAIDLLFSEGVPRQNAYFTELDTMVSFQESLMTEIGNKLIERAESGAVLVSIISVLAGLLAVGVGAVIIRKLLKELGGEPAYAVEIVKRIASRDLSMTVATRPNDHDSMLAAMRSMRQDLAGAVAEIRGGSEAIAVASQQIASGNADLSARTEEQAGSLEETAASMDELTATVRHNAENAQQANQLAVEASALARKSGAVVAEVEQTMGAINASSRQIADIIGVIDGIAFQTNILALNAAVEAARAGEQGRGFAVVASEVRTLAQRSAAAAKQIKTLIDDSVISINAGNTLVEQAGASTREVEGAIQRVTHLMGEISVACQEQTAGIDQVNQAISQMDQATQQNAALVEESAAASESLREQAGKLARVVNQFKLADGGAATTPRAAAGRLLALPRHAST</sequence>
<comment type="similarity">
    <text evidence="3">Belongs to the methyl-accepting chemotaxis (MCP) protein family.</text>
</comment>
<proteinExistence type="inferred from homology"/>
<evidence type="ECO:0000256" key="2">
    <source>
        <dbReference type="ARBA" id="ARBA00022481"/>
    </source>
</evidence>
<dbReference type="Pfam" id="PF12729">
    <property type="entry name" value="4HB_MCP_1"/>
    <property type="match status" value="1"/>
</dbReference>
<dbReference type="InterPro" id="IPR024478">
    <property type="entry name" value="HlyB_4HB_MCP"/>
</dbReference>
<evidence type="ECO:0000313" key="9">
    <source>
        <dbReference type="Proteomes" id="UP000475582"/>
    </source>
</evidence>
<keyword evidence="6" id="KW-0812">Transmembrane</keyword>
<evidence type="ECO:0000256" key="6">
    <source>
        <dbReference type="SAM" id="Phobius"/>
    </source>
</evidence>
<dbReference type="CDD" id="cd11386">
    <property type="entry name" value="MCP_signal"/>
    <property type="match status" value="1"/>
</dbReference>
<dbReference type="CDD" id="cd19411">
    <property type="entry name" value="MCP2201-like_sensor"/>
    <property type="match status" value="1"/>
</dbReference>
<feature type="domain" description="Methyl-accepting transducer" evidence="7">
    <location>
        <begin position="267"/>
        <end position="496"/>
    </location>
</feature>
<keyword evidence="9" id="KW-1185">Reference proteome</keyword>
<dbReference type="PANTHER" id="PTHR43531:SF14">
    <property type="entry name" value="METHYL-ACCEPTING CHEMOTAXIS PROTEIN I-RELATED"/>
    <property type="match status" value="1"/>
</dbReference>
<accession>A0A6L6PBJ0</accession>
<feature type="transmembrane region" description="Helical" evidence="6">
    <location>
        <begin position="184"/>
        <end position="206"/>
    </location>
</feature>
<keyword evidence="2" id="KW-0488">Methylation</keyword>
<dbReference type="InterPro" id="IPR004090">
    <property type="entry name" value="Chemotax_Me-accpt_rcpt"/>
</dbReference>
<name>A0A6L6PBJ0_9BURK</name>
<dbReference type="AlphaFoldDB" id="A0A6L6PBJ0"/>
<dbReference type="GO" id="GO:0007165">
    <property type="term" value="P:signal transduction"/>
    <property type="evidence" value="ECO:0007669"/>
    <property type="project" value="UniProtKB-KW"/>
</dbReference>
<dbReference type="SUPFAM" id="SSF58104">
    <property type="entry name" value="Methyl-accepting chemotaxis protein (MCP) signaling domain"/>
    <property type="match status" value="1"/>
</dbReference>
<evidence type="ECO:0000256" key="4">
    <source>
        <dbReference type="PROSITE-ProRule" id="PRU00284"/>
    </source>
</evidence>
<dbReference type="InterPro" id="IPR051310">
    <property type="entry name" value="MCP_chemotaxis"/>
</dbReference>
<keyword evidence="5" id="KW-0175">Coiled coil</keyword>
<gene>
    <name evidence="8" type="ORF">GM676_00030</name>
</gene>